<dbReference type="AlphaFoldDB" id="A0A918UX97"/>
<reference evidence="1" key="1">
    <citation type="journal article" date="2014" name="Int. J. Syst. Evol. Microbiol.">
        <title>Complete genome sequence of Corynebacterium casei LMG S-19264T (=DSM 44701T), isolated from a smear-ripened cheese.</title>
        <authorList>
            <consortium name="US DOE Joint Genome Institute (JGI-PGF)"/>
            <person name="Walter F."/>
            <person name="Albersmeier A."/>
            <person name="Kalinowski J."/>
            <person name="Ruckert C."/>
        </authorList>
    </citation>
    <scope>NUCLEOTIDE SEQUENCE</scope>
    <source>
        <strain evidence="1">KCTC 12368</strain>
    </source>
</reference>
<dbReference type="EMBL" id="BMWX01000009">
    <property type="protein sequence ID" value="GGZ39708.1"/>
    <property type="molecule type" value="Genomic_DNA"/>
</dbReference>
<evidence type="ECO:0008006" key="3">
    <source>
        <dbReference type="Google" id="ProtNLM"/>
    </source>
</evidence>
<evidence type="ECO:0000313" key="1">
    <source>
        <dbReference type="EMBL" id="GGZ39708.1"/>
    </source>
</evidence>
<dbReference type="Proteomes" id="UP000619457">
    <property type="component" value="Unassembled WGS sequence"/>
</dbReference>
<comment type="caution">
    <text evidence="1">The sequence shown here is derived from an EMBL/GenBank/DDBJ whole genome shotgun (WGS) entry which is preliminary data.</text>
</comment>
<accession>A0A918UX97</accession>
<evidence type="ECO:0000313" key="2">
    <source>
        <dbReference type="Proteomes" id="UP000619457"/>
    </source>
</evidence>
<dbReference type="InterPro" id="IPR010235">
    <property type="entry name" value="HepT"/>
</dbReference>
<reference evidence="1" key="2">
    <citation type="submission" date="2020-09" db="EMBL/GenBank/DDBJ databases">
        <authorList>
            <person name="Sun Q."/>
            <person name="Kim S."/>
        </authorList>
    </citation>
    <scope>NUCLEOTIDE SEQUENCE</scope>
    <source>
        <strain evidence="1">KCTC 12368</strain>
    </source>
</reference>
<dbReference type="SUPFAM" id="SSF81593">
    <property type="entry name" value="Nucleotidyltransferase substrate binding subunit/domain"/>
    <property type="match status" value="1"/>
</dbReference>
<dbReference type="Pfam" id="PF08780">
    <property type="entry name" value="NTase_sub_bind"/>
    <property type="match status" value="1"/>
</dbReference>
<dbReference type="RefSeq" id="WP_018476063.1">
    <property type="nucleotide sequence ID" value="NZ_BMWX01000009.1"/>
</dbReference>
<protein>
    <recommendedName>
        <fullName evidence="3">Nucleotidyltransferase substrate binding protein, HI0074 family</fullName>
    </recommendedName>
</protein>
<organism evidence="1 2">
    <name type="scientific">Echinicola pacifica</name>
    <dbReference type="NCBI Taxonomy" id="346377"/>
    <lineage>
        <taxon>Bacteria</taxon>
        <taxon>Pseudomonadati</taxon>
        <taxon>Bacteroidota</taxon>
        <taxon>Cytophagia</taxon>
        <taxon>Cytophagales</taxon>
        <taxon>Cyclobacteriaceae</taxon>
        <taxon>Echinicola</taxon>
    </lineage>
</organism>
<dbReference type="Gene3D" id="1.20.120.330">
    <property type="entry name" value="Nucleotidyltransferases domain 2"/>
    <property type="match status" value="1"/>
</dbReference>
<sequence>MKTQTITCDQRFADFEQSLGELNEIIDTIKMKGLKPELERHLHRSFEVTHEQALNTMASYFHQQGRPTYSGSRDITLDAFDEDLIDDGKGWLDMIICRIKATDVYTENVDASITDNIIKKYCALFENFQKKMKEALEE</sequence>
<name>A0A918UX97_9BACT</name>
<keyword evidence="2" id="KW-1185">Reference proteome</keyword>
<proteinExistence type="predicted"/>
<gene>
    <name evidence="1" type="ORF">GCM10007049_36330</name>
</gene>